<dbReference type="InterPro" id="IPR006379">
    <property type="entry name" value="HAD-SF_hydro_IIB"/>
</dbReference>
<dbReference type="EMBL" id="JAKHPW010000001">
    <property type="protein sequence ID" value="MCZ3621314.1"/>
    <property type="molecule type" value="Genomic_DNA"/>
</dbReference>
<dbReference type="Pfam" id="PF08282">
    <property type="entry name" value="Hydrolase_3"/>
    <property type="match status" value="1"/>
</dbReference>
<evidence type="ECO:0000313" key="2">
    <source>
        <dbReference type="EMBL" id="MCZ9677528.1"/>
    </source>
</evidence>
<reference evidence="2" key="1">
    <citation type="submission" date="2022-01" db="EMBL/GenBank/DDBJ databases">
        <title>STING isolate genome collection.</title>
        <authorList>
            <person name="France M."/>
            <person name="Rutt L."/>
            <person name="Humphrys M."/>
            <person name="Ravel J."/>
        </authorList>
    </citation>
    <scope>NUCLEOTIDE SEQUENCE</scope>
    <source>
        <strain evidence="2">C0081E5</strain>
    </source>
</reference>
<dbReference type="SFLD" id="SFLDG01140">
    <property type="entry name" value="C2.B:_Phosphomannomutase_and_P"/>
    <property type="match status" value="1"/>
</dbReference>
<dbReference type="SUPFAM" id="SSF56784">
    <property type="entry name" value="HAD-like"/>
    <property type="match status" value="1"/>
</dbReference>
<keyword evidence="3" id="KW-1185">Reference proteome</keyword>
<dbReference type="RefSeq" id="WP_269254342.1">
    <property type="nucleotide sequence ID" value="NZ_JAKHEY010000001.1"/>
</dbReference>
<proteinExistence type="predicted"/>
<dbReference type="SFLD" id="SFLDG01144">
    <property type="entry name" value="C2.B.4:_PGP_Like"/>
    <property type="match status" value="1"/>
</dbReference>
<dbReference type="Gene3D" id="3.40.50.1000">
    <property type="entry name" value="HAD superfamily/HAD-like"/>
    <property type="match status" value="1"/>
</dbReference>
<dbReference type="SFLD" id="SFLDS00003">
    <property type="entry name" value="Haloacid_Dehalogenase"/>
    <property type="match status" value="1"/>
</dbReference>
<evidence type="ECO:0000313" key="1">
    <source>
        <dbReference type="EMBL" id="MCZ3621314.1"/>
    </source>
</evidence>
<accession>A0AAW5WVX0</accession>
<dbReference type="InterPro" id="IPR000150">
    <property type="entry name" value="Cof"/>
</dbReference>
<dbReference type="Proteomes" id="UP001211566">
    <property type="component" value="Unassembled WGS sequence"/>
</dbReference>
<reference evidence="1 3" key="2">
    <citation type="submission" date="2022-01" db="EMBL/GenBank/DDBJ databases">
        <title>VMRC isolate genome collection.</title>
        <authorList>
            <person name="France M."/>
            <person name="Rutt L."/>
            <person name="Humphrys M."/>
            <person name="Ravel J."/>
        </authorList>
    </citation>
    <scope>NUCLEOTIDE SEQUENCE [LARGE SCALE GENOMIC DNA]</scope>
    <source>
        <strain evidence="1 3">C0172B4</strain>
    </source>
</reference>
<evidence type="ECO:0000313" key="3">
    <source>
        <dbReference type="Proteomes" id="UP001211420"/>
    </source>
</evidence>
<sequence>MAIKMIATDLDGTLLTSDHRISSKTKKALQMANKMGIKVVPASGRPLPGVLPYLKQLNISGRNNYAILFNGGVVQRLTGEKLISNDLTYEDLKELLHYQKLGKVNLHFMTENHYYTMDRNLSIIMAAASALNNMKIRVRDLPQIPQDFRFIKAEFSGSASEIKDFRENLPKVFFEKWNTSSSGISSLGTDTIEVNNLVASKGLAIHQLAHRLGFHENEVVVFGDQGNDLSMFENNNFYKVAMGNAISDLKERADLITKDHDDDGIAYALKKIITSQV</sequence>
<dbReference type="Proteomes" id="UP001211420">
    <property type="component" value="Unassembled WGS sequence"/>
</dbReference>
<comment type="caution">
    <text evidence="2">The sequence shown here is derived from an EMBL/GenBank/DDBJ whole genome shotgun (WGS) entry which is preliminary data.</text>
</comment>
<dbReference type="InterPro" id="IPR023214">
    <property type="entry name" value="HAD_sf"/>
</dbReference>
<dbReference type="PANTHER" id="PTHR10000:SF8">
    <property type="entry name" value="HAD SUPERFAMILY HYDROLASE-LIKE, TYPE 3"/>
    <property type="match status" value="1"/>
</dbReference>
<dbReference type="CDD" id="cd07516">
    <property type="entry name" value="HAD_Pase"/>
    <property type="match status" value="1"/>
</dbReference>
<organism evidence="2 4">
    <name type="scientific">Lactobacillus mulieris</name>
    <dbReference type="NCBI Taxonomy" id="2508708"/>
    <lineage>
        <taxon>Bacteria</taxon>
        <taxon>Bacillati</taxon>
        <taxon>Bacillota</taxon>
        <taxon>Bacilli</taxon>
        <taxon>Lactobacillales</taxon>
        <taxon>Lactobacillaceae</taxon>
        <taxon>Lactobacillus</taxon>
    </lineage>
</organism>
<protein>
    <submittedName>
        <fullName evidence="2">Cof-type HAD-IIB family hydrolase</fullName>
    </submittedName>
</protein>
<evidence type="ECO:0000313" key="4">
    <source>
        <dbReference type="Proteomes" id="UP001211566"/>
    </source>
</evidence>
<dbReference type="NCBIfam" id="TIGR01484">
    <property type="entry name" value="HAD-SF-IIB"/>
    <property type="match status" value="1"/>
</dbReference>
<gene>
    <name evidence="1" type="ORF">L2772_00340</name>
    <name evidence="2" type="ORF">L2Z99_00340</name>
</gene>
<dbReference type="EMBL" id="JAKHEY010000001">
    <property type="protein sequence ID" value="MCZ9677528.1"/>
    <property type="molecule type" value="Genomic_DNA"/>
</dbReference>
<dbReference type="GO" id="GO:0016791">
    <property type="term" value="F:phosphatase activity"/>
    <property type="evidence" value="ECO:0007669"/>
    <property type="project" value="TreeGrafter"/>
</dbReference>
<dbReference type="GO" id="GO:0000287">
    <property type="term" value="F:magnesium ion binding"/>
    <property type="evidence" value="ECO:0007669"/>
    <property type="project" value="TreeGrafter"/>
</dbReference>
<dbReference type="PANTHER" id="PTHR10000">
    <property type="entry name" value="PHOSPHOSERINE PHOSPHATASE"/>
    <property type="match status" value="1"/>
</dbReference>
<keyword evidence="2" id="KW-0378">Hydrolase</keyword>
<dbReference type="AlphaFoldDB" id="A0AAW5WVX0"/>
<dbReference type="Gene3D" id="3.30.1240.10">
    <property type="match status" value="1"/>
</dbReference>
<dbReference type="NCBIfam" id="TIGR00099">
    <property type="entry name" value="Cof-subfamily"/>
    <property type="match status" value="1"/>
</dbReference>
<dbReference type="GO" id="GO:0005829">
    <property type="term" value="C:cytosol"/>
    <property type="evidence" value="ECO:0007669"/>
    <property type="project" value="TreeGrafter"/>
</dbReference>
<dbReference type="InterPro" id="IPR036412">
    <property type="entry name" value="HAD-like_sf"/>
</dbReference>
<name>A0AAW5WVX0_9LACO</name>